<evidence type="ECO:0000256" key="3">
    <source>
        <dbReference type="ARBA" id="ARBA00010617"/>
    </source>
</evidence>
<evidence type="ECO:0000256" key="2">
    <source>
        <dbReference type="ARBA" id="ARBA00004167"/>
    </source>
</evidence>
<dbReference type="InterPro" id="IPR017972">
    <property type="entry name" value="Cyt_P450_CS"/>
</dbReference>
<comment type="subcellular location">
    <subcellularLocation>
        <location evidence="2">Membrane</location>
        <topology evidence="2">Single-pass membrane protein</topology>
    </subcellularLocation>
</comment>
<dbReference type="PRINTS" id="PR00385">
    <property type="entry name" value="P450"/>
</dbReference>
<keyword evidence="4 9" id="KW-0349">Heme</keyword>
<dbReference type="Pfam" id="PF00067">
    <property type="entry name" value="p450"/>
    <property type="match status" value="1"/>
</dbReference>
<dbReference type="AlphaFoldDB" id="A0AAE1WIS7"/>
<comment type="similarity">
    <text evidence="3 10">Belongs to the cytochrome P450 family.</text>
</comment>
<dbReference type="GO" id="GO:0020037">
    <property type="term" value="F:heme binding"/>
    <property type="evidence" value="ECO:0007669"/>
    <property type="project" value="InterPro"/>
</dbReference>
<sequence>MDKVKYPFKIFSNKVNGSFLLNSMTGKSTEFAESMFEKKRMLIWENKLPAIEVTRMKTCNMLHVGQWHNHVFPCCEKQEKPLFGTKIRVTQKKPEPKSNKENEIGLCCLLLKEPSVCEPPAAVVWLEEVCKIESLEYPGTRRSEKASSPSYCAKMALSMGTKDSSWWVFTLPAFLGSKTLLDEYLIFFILLASLSLVLLTWASSPGGTAWKNGRNGSGAVAIPGPRGLPFFGNLITLSRGLAHRSLASMAYSMNAKQLMAFSLGSTPVVVTSDPQLAKEVLTSPHFADRPIKQSARSLMFSRAIGFAPNGIYWRLLRRIAASHLFAPRRIAAHEPGRQKDCAAMLRNIADEQSLKGSVSLRKHLQAAALNNIMGSVFGRRYDTAEDSEELRELKEMVREGFELLGAFNWKLVKGIIEQHKAKNQSENISDASDFVDILLSLDGDQKLDEEDMIAVLWEMIFRGTDTTALLTEWVMAELILHPEAQAKLREELDGLAALTDADLAALPYLQAVVKETLRVHPPGPLLSWARLSTSDVKLSNGMVVPAATTAMVNMWAITHDSAVWEDPLEFKPERFVAAMGGTDVYVRGGDLRLAPFGAGRRVCPGINLGMATVALWVAKLVKGFKWAEDKAAPVDLREVLKLSCEMKHPLSAVVEERNVPI</sequence>
<comment type="cofactor">
    <cofactor evidence="1 9">
        <name>heme</name>
        <dbReference type="ChEBI" id="CHEBI:30413"/>
    </cofactor>
</comment>
<keyword evidence="5 9" id="KW-0479">Metal-binding</keyword>
<dbReference type="InterPro" id="IPR002401">
    <property type="entry name" value="Cyt_P450_E_grp-I"/>
</dbReference>
<evidence type="ECO:0000256" key="11">
    <source>
        <dbReference type="SAM" id="Phobius"/>
    </source>
</evidence>
<dbReference type="GO" id="GO:0005506">
    <property type="term" value="F:iron ion binding"/>
    <property type="evidence" value="ECO:0007669"/>
    <property type="project" value="InterPro"/>
</dbReference>
<dbReference type="PANTHER" id="PTHR47946">
    <property type="entry name" value="CYTOCHROME P450 78A7-RELATED"/>
    <property type="match status" value="1"/>
</dbReference>
<protein>
    <submittedName>
        <fullName evidence="12">Cytochrome</fullName>
    </submittedName>
</protein>
<reference evidence="12" key="1">
    <citation type="submission" date="2020-06" db="EMBL/GenBank/DDBJ databases">
        <authorList>
            <person name="Li T."/>
            <person name="Hu X."/>
            <person name="Zhang T."/>
            <person name="Song X."/>
            <person name="Zhang H."/>
            <person name="Dai N."/>
            <person name="Sheng W."/>
            <person name="Hou X."/>
            <person name="Wei L."/>
        </authorList>
    </citation>
    <scope>NUCLEOTIDE SEQUENCE</scope>
    <source>
        <strain evidence="12">K16</strain>
        <tissue evidence="12">Leaf</tissue>
    </source>
</reference>
<keyword evidence="11" id="KW-0472">Membrane</keyword>
<dbReference type="Gene3D" id="1.10.630.10">
    <property type="entry name" value="Cytochrome P450"/>
    <property type="match status" value="1"/>
</dbReference>
<dbReference type="PROSITE" id="PS00086">
    <property type="entry name" value="CYTOCHROME_P450"/>
    <property type="match status" value="1"/>
</dbReference>
<evidence type="ECO:0000256" key="4">
    <source>
        <dbReference type="ARBA" id="ARBA00022617"/>
    </source>
</evidence>
<dbReference type="GO" id="GO:0004497">
    <property type="term" value="F:monooxygenase activity"/>
    <property type="evidence" value="ECO:0007669"/>
    <property type="project" value="UniProtKB-KW"/>
</dbReference>
<feature type="transmembrane region" description="Helical" evidence="11">
    <location>
        <begin position="184"/>
        <end position="202"/>
    </location>
</feature>
<evidence type="ECO:0000256" key="6">
    <source>
        <dbReference type="ARBA" id="ARBA00023002"/>
    </source>
</evidence>
<keyword evidence="11" id="KW-1133">Transmembrane helix</keyword>
<comment type="caution">
    <text evidence="12">The sequence shown here is derived from an EMBL/GenBank/DDBJ whole genome shotgun (WGS) entry which is preliminary data.</text>
</comment>
<gene>
    <name evidence="12" type="ORF">Sango_1881200</name>
</gene>
<organism evidence="12 13">
    <name type="scientific">Sesamum angolense</name>
    <dbReference type="NCBI Taxonomy" id="2727404"/>
    <lineage>
        <taxon>Eukaryota</taxon>
        <taxon>Viridiplantae</taxon>
        <taxon>Streptophyta</taxon>
        <taxon>Embryophyta</taxon>
        <taxon>Tracheophyta</taxon>
        <taxon>Spermatophyta</taxon>
        <taxon>Magnoliopsida</taxon>
        <taxon>eudicotyledons</taxon>
        <taxon>Gunneridae</taxon>
        <taxon>Pentapetalae</taxon>
        <taxon>asterids</taxon>
        <taxon>lamiids</taxon>
        <taxon>Lamiales</taxon>
        <taxon>Pedaliaceae</taxon>
        <taxon>Sesamum</taxon>
    </lineage>
</organism>
<name>A0AAE1WIS7_9LAMI</name>
<keyword evidence="7 9" id="KW-0408">Iron</keyword>
<proteinExistence type="inferred from homology"/>
<reference evidence="12" key="2">
    <citation type="journal article" date="2024" name="Plant">
        <title>Genomic evolution and insights into agronomic trait innovations of Sesamum species.</title>
        <authorList>
            <person name="Miao H."/>
            <person name="Wang L."/>
            <person name="Qu L."/>
            <person name="Liu H."/>
            <person name="Sun Y."/>
            <person name="Le M."/>
            <person name="Wang Q."/>
            <person name="Wei S."/>
            <person name="Zheng Y."/>
            <person name="Lin W."/>
            <person name="Duan Y."/>
            <person name="Cao H."/>
            <person name="Xiong S."/>
            <person name="Wang X."/>
            <person name="Wei L."/>
            <person name="Li C."/>
            <person name="Ma Q."/>
            <person name="Ju M."/>
            <person name="Zhao R."/>
            <person name="Li G."/>
            <person name="Mu C."/>
            <person name="Tian Q."/>
            <person name="Mei H."/>
            <person name="Zhang T."/>
            <person name="Gao T."/>
            <person name="Zhang H."/>
        </authorList>
    </citation>
    <scope>NUCLEOTIDE SEQUENCE</scope>
    <source>
        <strain evidence="12">K16</strain>
    </source>
</reference>
<evidence type="ECO:0000256" key="8">
    <source>
        <dbReference type="ARBA" id="ARBA00023033"/>
    </source>
</evidence>
<dbReference type="GO" id="GO:0016705">
    <property type="term" value="F:oxidoreductase activity, acting on paired donors, with incorporation or reduction of molecular oxygen"/>
    <property type="evidence" value="ECO:0007669"/>
    <property type="project" value="InterPro"/>
</dbReference>
<dbReference type="GO" id="GO:0016020">
    <property type="term" value="C:membrane"/>
    <property type="evidence" value="ECO:0007669"/>
    <property type="project" value="UniProtKB-SubCell"/>
</dbReference>
<keyword evidence="11" id="KW-0812">Transmembrane</keyword>
<evidence type="ECO:0000256" key="7">
    <source>
        <dbReference type="ARBA" id="ARBA00023004"/>
    </source>
</evidence>
<dbReference type="InterPro" id="IPR001128">
    <property type="entry name" value="Cyt_P450"/>
</dbReference>
<dbReference type="Proteomes" id="UP001289374">
    <property type="component" value="Unassembled WGS sequence"/>
</dbReference>
<evidence type="ECO:0000313" key="12">
    <source>
        <dbReference type="EMBL" id="KAK4394104.1"/>
    </source>
</evidence>
<accession>A0AAE1WIS7</accession>
<evidence type="ECO:0000313" key="13">
    <source>
        <dbReference type="Proteomes" id="UP001289374"/>
    </source>
</evidence>
<evidence type="ECO:0000256" key="9">
    <source>
        <dbReference type="PIRSR" id="PIRSR602401-1"/>
    </source>
</evidence>
<keyword evidence="6 10" id="KW-0560">Oxidoreductase</keyword>
<evidence type="ECO:0000256" key="1">
    <source>
        <dbReference type="ARBA" id="ARBA00001971"/>
    </source>
</evidence>
<dbReference type="SUPFAM" id="SSF48264">
    <property type="entry name" value="Cytochrome P450"/>
    <property type="match status" value="1"/>
</dbReference>
<dbReference type="InterPro" id="IPR051996">
    <property type="entry name" value="Cytochrome_P450_78A"/>
</dbReference>
<evidence type="ECO:0000256" key="5">
    <source>
        <dbReference type="ARBA" id="ARBA00022723"/>
    </source>
</evidence>
<feature type="binding site" description="axial binding residue" evidence="9">
    <location>
        <position position="603"/>
    </location>
    <ligand>
        <name>heme</name>
        <dbReference type="ChEBI" id="CHEBI:30413"/>
    </ligand>
    <ligandPart>
        <name>Fe</name>
        <dbReference type="ChEBI" id="CHEBI:18248"/>
    </ligandPart>
</feature>
<dbReference type="InterPro" id="IPR036396">
    <property type="entry name" value="Cyt_P450_sf"/>
</dbReference>
<dbReference type="PANTHER" id="PTHR47946:SF6">
    <property type="entry name" value="CYTOCHROME P450 78A7"/>
    <property type="match status" value="1"/>
</dbReference>
<dbReference type="EMBL" id="JACGWL010000010">
    <property type="protein sequence ID" value="KAK4394104.1"/>
    <property type="molecule type" value="Genomic_DNA"/>
</dbReference>
<keyword evidence="13" id="KW-1185">Reference proteome</keyword>
<keyword evidence="8 10" id="KW-0503">Monooxygenase</keyword>
<evidence type="ECO:0000256" key="10">
    <source>
        <dbReference type="RuleBase" id="RU000461"/>
    </source>
</evidence>
<dbReference type="PRINTS" id="PR00463">
    <property type="entry name" value="EP450I"/>
</dbReference>